<keyword evidence="2" id="KW-1185">Reference proteome</keyword>
<dbReference type="Proteomes" id="UP000478052">
    <property type="component" value="Unassembled WGS sequence"/>
</dbReference>
<evidence type="ECO:0000313" key="1">
    <source>
        <dbReference type="EMBL" id="KAF0758833.1"/>
    </source>
</evidence>
<name>A0A6G0YN47_APHCR</name>
<protein>
    <submittedName>
        <fullName evidence="1">Uncharacterized protein</fullName>
    </submittedName>
</protein>
<comment type="caution">
    <text evidence="1">The sequence shown here is derived from an EMBL/GenBank/DDBJ whole genome shotgun (WGS) entry which is preliminary data.</text>
</comment>
<dbReference type="PANTHER" id="PTHR22954:SF3">
    <property type="entry name" value="PROTEIN CBG08539"/>
    <property type="match status" value="1"/>
</dbReference>
<dbReference type="AlphaFoldDB" id="A0A6G0YN47"/>
<accession>A0A6G0YN47</accession>
<proteinExistence type="predicted"/>
<dbReference type="Pfam" id="PF03564">
    <property type="entry name" value="DUF1759"/>
    <property type="match status" value="1"/>
</dbReference>
<reference evidence="1 2" key="1">
    <citation type="submission" date="2019-08" db="EMBL/GenBank/DDBJ databases">
        <title>Whole genome of Aphis craccivora.</title>
        <authorList>
            <person name="Voronova N.V."/>
            <person name="Shulinski R.S."/>
            <person name="Bandarenka Y.V."/>
            <person name="Zhorov D.G."/>
            <person name="Warner D."/>
        </authorList>
    </citation>
    <scope>NUCLEOTIDE SEQUENCE [LARGE SCALE GENOMIC DNA]</scope>
    <source>
        <strain evidence="1">180601</strain>
        <tissue evidence="1">Whole Body</tissue>
    </source>
</reference>
<gene>
    <name evidence="1" type="ORF">FWK35_00025187</name>
</gene>
<dbReference type="EMBL" id="VUJU01003185">
    <property type="protein sequence ID" value="KAF0758833.1"/>
    <property type="molecule type" value="Genomic_DNA"/>
</dbReference>
<evidence type="ECO:0000313" key="2">
    <source>
        <dbReference type="Proteomes" id="UP000478052"/>
    </source>
</evidence>
<dbReference type="OrthoDB" id="6627760at2759"/>
<sequence>MPTAQQGQINDGEGATNAIQNELAKWKLRRGQIQSQLTKFQAFLSDENSKNKTQLRLRKEKMEKLWEEFDNIQNHIEAKDTSEDQVNYRDTFVDMYFDLIAKAEDRLAPINDRIKEVDKNFIVRESNNLAQKSSYIKLKPIEIPIFNGSFEYWSAFQDMFRSLVHENEGLTKVQQFHYLKMSVSGEASKIIKNLETTEINYKSAWKIITDRYNN</sequence>
<dbReference type="PANTHER" id="PTHR22954">
    <property type="entry name" value="RETROVIRAL PROTEASE-RELATED"/>
    <property type="match status" value="1"/>
</dbReference>
<organism evidence="1 2">
    <name type="scientific">Aphis craccivora</name>
    <name type="common">Cowpea aphid</name>
    <dbReference type="NCBI Taxonomy" id="307492"/>
    <lineage>
        <taxon>Eukaryota</taxon>
        <taxon>Metazoa</taxon>
        <taxon>Ecdysozoa</taxon>
        <taxon>Arthropoda</taxon>
        <taxon>Hexapoda</taxon>
        <taxon>Insecta</taxon>
        <taxon>Pterygota</taxon>
        <taxon>Neoptera</taxon>
        <taxon>Paraneoptera</taxon>
        <taxon>Hemiptera</taxon>
        <taxon>Sternorrhyncha</taxon>
        <taxon>Aphidomorpha</taxon>
        <taxon>Aphidoidea</taxon>
        <taxon>Aphididae</taxon>
        <taxon>Aphidini</taxon>
        <taxon>Aphis</taxon>
        <taxon>Aphis</taxon>
    </lineage>
</organism>
<dbReference type="InterPro" id="IPR005312">
    <property type="entry name" value="DUF1759"/>
</dbReference>